<accession>A0A2I2L5T3</accession>
<evidence type="ECO:0000313" key="1">
    <source>
        <dbReference type="EMBL" id="SNW62908.1"/>
    </source>
</evidence>
<sequence length="215" mass="24604">MYKPGGQIPNRKNTVNLYNSKNTVVTKKPSNFFQVTDQYVQWGTKKYYRGEQRLTTYDKFIPPSSVMRGGIIPIVNDVYGFGVSTLYNELSDFGGGLKRIEDRIIGALRELFEESLGVFGNITIDQIPNDSVVVYDNYMFIIFLPIQGQTTEYYSSQYLDALNRRPDPSKEEVSSIIWLTFEGMNQCVTGFGPYKVYNLIIPAIKNYILNTEPHL</sequence>
<evidence type="ECO:0000313" key="2">
    <source>
        <dbReference type="Proteomes" id="UP000236316"/>
    </source>
</evidence>
<name>A0A2I2L5T3_9VIRU</name>
<reference evidence="1" key="1">
    <citation type="submission" date="2017-08" db="EMBL/GenBank/DDBJ databases">
        <authorList>
            <consortium name="Urmite Genomes"/>
        </authorList>
    </citation>
    <scope>NUCLEOTIDE SEQUENCE [LARGE SCALE GENOMIC DNA]</scope>
    <source>
        <strain evidence="1">IHUMI-LCC2</strain>
    </source>
</reference>
<dbReference type="Proteomes" id="UP000236316">
    <property type="component" value="Segment"/>
</dbReference>
<dbReference type="KEGG" id="vg:35381658"/>
<dbReference type="RefSeq" id="YP_009449210.1">
    <property type="nucleotide sequence ID" value="NC_036594.1"/>
</dbReference>
<keyword evidence="2" id="KW-1185">Reference proteome</keyword>
<dbReference type="GO" id="GO:0016787">
    <property type="term" value="F:hydrolase activity"/>
    <property type="evidence" value="ECO:0007669"/>
    <property type="project" value="UniProtKB-KW"/>
</dbReference>
<keyword evidence="1" id="KW-0378">Hydrolase</keyword>
<protein>
    <submittedName>
        <fullName evidence="1">Diadenosine tetraphosphate (Ap4A) hydrolase</fullName>
    </submittedName>
</protein>
<gene>
    <name evidence="1" type="ORF">ORPV_1004</name>
</gene>
<proteinExistence type="predicted"/>
<organism evidence="1">
    <name type="scientific">Orpheovirus IHUMI-LCC2</name>
    <dbReference type="NCBI Taxonomy" id="2023057"/>
    <lineage>
        <taxon>Viruses</taxon>
        <taxon>Varidnaviria</taxon>
        <taxon>Bamfordvirae</taxon>
        <taxon>Nucleocytoviricota</taxon>
        <taxon>Megaviricetes</taxon>
        <taxon>Pimascovirales</taxon>
        <taxon>Ocovirineae</taxon>
        <taxon>Orpheoviridae</taxon>
        <taxon>Alphaorpheovirus</taxon>
        <taxon>Alphaorpheovirus massiliense</taxon>
    </lineage>
</organism>
<dbReference type="EMBL" id="LT906555">
    <property type="protein sequence ID" value="SNW62908.1"/>
    <property type="molecule type" value="Genomic_DNA"/>
</dbReference>
<dbReference type="GeneID" id="35381658"/>